<protein>
    <submittedName>
        <fullName evidence="3">Uncharacterized protein</fullName>
    </submittedName>
</protein>
<proteinExistence type="predicted"/>
<evidence type="ECO:0000313" key="3">
    <source>
        <dbReference type="Ensembl" id="ENSPNYP00000014934.1"/>
    </source>
</evidence>
<sequence length="154" mass="18262">MSLLLTRQPSRHIPQCFLDRTIRSAVEQHLFDVNPLEDQHSDAHESTPCPSRVTLTARQRRRHQREQQHQEEGRKHREKNRYRGRGIIVIDVTCRKCHAERTPKPRKPKKSPTLMQLSENTAAHAVSHTLYSPSLFIFMSVTFSLLLYYYNYYY</sequence>
<evidence type="ECO:0000256" key="2">
    <source>
        <dbReference type="SAM" id="Phobius"/>
    </source>
</evidence>
<accession>A0A3B4FYU3</accession>
<keyword evidence="2" id="KW-1133">Transmembrane helix</keyword>
<name>A0A3B4FYU3_9CICH</name>
<keyword evidence="2" id="KW-0812">Transmembrane</keyword>
<dbReference type="AlphaFoldDB" id="A0A3B4FYU3"/>
<reference evidence="3" key="1">
    <citation type="submission" date="2023-09" db="UniProtKB">
        <authorList>
            <consortium name="Ensembl"/>
        </authorList>
    </citation>
    <scope>IDENTIFICATION</scope>
</reference>
<keyword evidence="2" id="KW-0472">Membrane</keyword>
<organism evidence="3">
    <name type="scientific">Pundamilia nyererei</name>
    <dbReference type="NCBI Taxonomy" id="303518"/>
    <lineage>
        <taxon>Eukaryota</taxon>
        <taxon>Metazoa</taxon>
        <taxon>Chordata</taxon>
        <taxon>Craniata</taxon>
        <taxon>Vertebrata</taxon>
        <taxon>Euteleostomi</taxon>
        <taxon>Actinopterygii</taxon>
        <taxon>Neopterygii</taxon>
        <taxon>Teleostei</taxon>
        <taxon>Neoteleostei</taxon>
        <taxon>Acanthomorphata</taxon>
        <taxon>Ovalentaria</taxon>
        <taxon>Cichlomorphae</taxon>
        <taxon>Cichliformes</taxon>
        <taxon>Cichlidae</taxon>
        <taxon>African cichlids</taxon>
        <taxon>Pseudocrenilabrinae</taxon>
        <taxon>Haplochromini</taxon>
        <taxon>Pundamilia</taxon>
    </lineage>
</organism>
<dbReference type="STRING" id="303518.ENSPNYP00000014934"/>
<evidence type="ECO:0000256" key="1">
    <source>
        <dbReference type="SAM" id="MobiDB-lite"/>
    </source>
</evidence>
<feature type="region of interest" description="Disordered" evidence="1">
    <location>
        <begin position="37"/>
        <end position="80"/>
    </location>
</feature>
<dbReference type="GeneTree" id="ENSGT00940000178904"/>
<feature type="compositionally biased region" description="Basic and acidic residues" evidence="1">
    <location>
        <begin position="65"/>
        <end position="75"/>
    </location>
</feature>
<dbReference type="Ensembl" id="ENSPNYT00000015317.1">
    <property type="protein sequence ID" value="ENSPNYP00000014934.1"/>
    <property type="gene ID" value="ENSPNYG00000011326.1"/>
</dbReference>
<feature type="transmembrane region" description="Helical" evidence="2">
    <location>
        <begin position="130"/>
        <end position="150"/>
    </location>
</feature>